<reference evidence="2" key="5">
    <citation type="journal article" date="2021" name="G3 (Bethesda)">
        <title>Aegilops tauschii genome assembly Aet v5.0 features greater sequence contiguity and improved annotation.</title>
        <authorList>
            <person name="Wang L."/>
            <person name="Zhu T."/>
            <person name="Rodriguez J.C."/>
            <person name="Deal K.R."/>
            <person name="Dubcovsky J."/>
            <person name="McGuire P.E."/>
            <person name="Lux T."/>
            <person name="Spannagl M."/>
            <person name="Mayer K.F.X."/>
            <person name="Baldrich P."/>
            <person name="Meyers B.C."/>
            <person name="Huo N."/>
            <person name="Gu Y.Q."/>
            <person name="Zhou H."/>
            <person name="Devos K.M."/>
            <person name="Bennetzen J.L."/>
            <person name="Unver T."/>
            <person name="Budak H."/>
            <person name="Gulick P.J."/>
            <person name="Galiba G."/>
            <person name="Kalapos B."/>
            <person name="Nelson D.R."/>
            <person name="Li P."/>
            <person name="You F.M."/>
            <person name="Luo M.C."/>
            <person name="Dvorak J."/>
        </authorList>
    </citation>
    <scope>NUCLEOTIDE SEQUENCE [LARGE SCALE GENOMIC DNA]</scope>
    <source>
        <strain evidence="2">cv. AL8/78</strain>
    </source>
</reference>
<accession>A0A453STH7</accession>
<reference evidence="2" key="4">
    <citation type="submission" date="2019-03" db="UniProtKB">
        <authorList>
            <consortium name="EnsemblPlants"/>
        </authorList>
    </citation>
    <scope>IDENTIFICATION</scope>
</reference>
<dbReference type="Proteomes" id="UP000015105">
    <property type="component" value="Chromosome 7D"/>
</dbReference>
<proteinExistence type="predicted"/>
<dbReference type="AlphaFoldDB" id="A0A453STH7"/>
<reference evidence="3" key="1">
    <citation type="journal article" date="2014" name="Science">
        <title>Ancient hybridizations among the ancestral genomes of bread wheat.</title>
        <authorList>
            <consortium name="International Wheat Genome Sequencing Consortium,"/>
            <person name="Marcussen T."/>
            <person name="Sandve S.R."/>
            <person name="Heier L."/>
            <person name="Spannagl M."/>
            <person name="Pfeifer M."/>
            <person name="Jakobsen K.S."/>
            <person name="Wulff B.B."/>
            <person name="Steuernagel B."/>
            <person name="Mayer K.F."/>
            <person name="Olsen O.A."/>
        </authorList>
    </citation>
    <scope>NUCLEOTIDE SEQUENCE [LARGE SCALE GENOMIC DNA]</scope>
    <source>
        <strain evidence="3">cv. AL8/78</strain>
    </source>
</reference>
<protein>
    <submittedName>
        <fullName evidence="2">Uncharacterized protein</fullName>
    </submittedName>
</protein>
<reference evidence="3" key="2">
    <citation type="journal article" date="2017" name="Nat. Plants">
        <title>The Aegilops tauschii genome reveals multiple impacts of transposons.</title>
        <authorList>
            <person name="Zhao G."/>
            <person name="Zou C."/>
            <person name="Li K."/>
            <person name="Wang K."/>
            <person name="Li T."/>
            <person name="Gao L."/>
            <person name="Zhang X."/>
            <person name="Wang H."/>
            <person name="Yang Z."/>
            <person name="Liu X."/>
            <person name="Jiang W."/>
            <person name="Mao L."/>
            <person name="Kong X."/>
            <person name="Jiao Y."/>
            <person name="Jia J."/>
        </authorList>
    </citation>
    <scope>NUCLEOTIDE SEQUENCE [LARGE SCALE GENOMIC DNA]</scope>
    <source>
        <strain evidence="3">cv. AL8/78</strain>
    </source>
</reference>
<dbReference type="Gramene" id="AET7Gv21066100.3">
    <property type="protein sequence ID" value="AET7Gv21066100.3"/>
    <property type="gene ID" value="AET7Gv21066100"/>
</dbReference>
<evidence type="ECO:0000313" key="2">
    <source>
        <dbReference type="EnsemblPlants" id="AET7Gv21066100.3"/>
    </source>
</evidence>
<evidence type="ECO:0000313" key="3">
    <source>
        <dbReference type="Proteomes" id="UP000015105"/>
    </source>
</evidence>
<organism evidence="2 3">
    <name type="scientific">Aegilops tauschii subsp. strangulata</name>
    <name type="common">Goatgrass</name>
    <dbReference type="NCBI Taxonomy" id="200361"/>
    <lineage>
        <taxon>Eukaryota</taxon>
        <taxon>Viridiplantae</taxon>
        <taxon>Streptophyta</taxon>
        <taxon>Embryophyta</taxon>
        <taxon>Tracheophyta</taxon>
        <taxon>Spermatophyta</taxon>
        <taxon>Magnoliopsida</taxon>
        <taxon>Liliopsida</taxon>
        <taxon>Poales</taxon>
        <taxon>Poaceae</taxon>
        <taxon>BOP clade</taxon>
        <taxon>Pooideae</taxon>
        <taxon>Triticodae</taxon>
        <taxon>Triticeae</taxon>
        <taxon>Triticinae</taxon>
        <taxon>Aegilops</taxon>
    </lineage>
</organism>
<feature type="region of interest" description="Disordered" evidence="1">
    <location>
        <begin position="1"/>
        <end position="23"/>
    </location>
</feature>
<reference evidence="2" key="3">
    <citation type="journal article" date="2017" name="Nature">
        <title>Genome sequence of the progenitor of the wheat D genome Aegilops tauschii.</title>
        <authorList>
            <person name="Luo M.C."/>
            <person name="Gu Y.Q."/>
            <person name="Puiu D."/>
            <person name="Wang H."/>
            <person name="Twardziok S.O."/>
            <person name="Deal K.R."/>
            <person name="Huo N."/>
            <person name="Zhu T."/>
            <person name="Wang L."/>
            <person name="Wang Y."/>
            <person name="McGuire P.E."/>
            <person name="Liu S."/>
            <person name="Long H."/>
            <person name="Ramasamy R.K."/>
            <person name="Rodriguez J.C."/>
            <person name="Van S.L."/>
            <person name="Yuan L."/>
            <person name="Wang Z."/>
            <person name="Xia Z."/>
            <person name="Xiao L."/>
            <person name="Anderson O.D."/>
            <person name="Ouyang S."/>
            <person name="Liang Y."/>
            <person name="Zimin A.V."/>
            <person name="Pertea G."/>
            <person name="Qi P."/>
            <person name="Bennetzen J.L."/>
            <person name="Dai X."/>
            <person name="Dawson M.W."/>
            <person name="Muller H.G."/>
            <person name="Kugler K."/>
            <person name="Rivarola-Duarte L."/>
            <person name="Spannagl M."/>
            <person name="Mayer K.F.X."/>
            <person name="Lu F.H."/>
            <person name="Bevan M.W."/>
            <person name="Leroy P."/>
            <person name="Li P."/>
            <person name="You F.M."/>
            <person name="Sun Q."/>
            <person name="Liu Z."/>
            <person name="Lyons E."/>
            <person name="Wicker T."/>
            <person name="Salzberg S.L."/>
            <person name="Devos K.M."/>
            <person name="Dvorak J."/>
        </authorList>
    </citation>
    <scope>NUCLEOTIDE SEQUENCE [LARGE SCALE GENOMIC DNA]</scope>
    <source>
        <strain evidence="2">cv. AL8/78</strain>
    </source>
</reference>
<keyword evidence="3" id="KW-1185">Reference proteome</keyword>
<feature type="compositionally biased region" description="Low complexity" evidence="1">
    <location>
        <begin position="13"/>
        <end position="23"/>
    </location>
</feature>
<dbReference type="EnsemblPlants" id="AET7Gv21066100.3">
    <property type="protein sequence ID" value="AET7Gv21066100.3"/>
    <property type="gene ID" value="AET7Gv21066100"/>
</dbReference>
<name>A0A453STH7_AEGTS</name>
<sequence length="56" mass="6293">KVFPSGSIRDRSTISSDSLSSHSALQPHNLVDCLSLCSTGRIWCHFEKHLVSHCRR</sequence>
<evidence type="ECO:0000256" key="1">
    <source>
        <dbReference type="SAM" id="MobiDB-lite"/>
    </source>
</evidence>